<dbReference type="EMBL" id="FWWU01000009">
    <property type="protein sequence ID" value="SMB89405.1"/>
    <property type="molecule type" value="Genomic_DNA"/>
</dbReference>
<organism evidence="1 2">
    <name type="scientific">Deinococcus hopiensis KR-140</name>
    <dbReference type="NCBI Taxonomy" id="695939"/>
    <lineage>
        <taxon>Bacteria</taxon>
        <taxon>Thermotogati</taxon>
        <taxon>Deinococcota</taxon>
        <taxon>Deinococci</taxon>
        <taxon>Deinococcales</taxon>
        <taxon>Deinococcaceae</taxon>
        <taxon>Deinococcus</taxon>
    </lineage>
</organism>
<name>A0A1W1V7X3_9DEIO</name>
<accession>A0A1W1V7X3</accession>
<dbReference type="AlphaFoldDB" id="A0A1W1V7X3"/>
<proteinExistence type="predicted"/>
<protein>
    <submittedName>
        <fullName evidence="1">Uncharacterized protein</fullName>
    </submittedName>
</protein>
<evidence type="ECO:0000313" key="1">
    <source>
        <dbReference type="EMBL" id="SMB89405.1"/>
    </source>
</evidence>
<reference evidence="1 2" key="1">
    <citation type="submission" date="2017-04" db="EMBL/GenBank/DDBJ databases">
        <authorList>
            <person name="Afonso C.L."/>
            <person name="Miller P.J."/>
            <person name="Scott M.A."/>
            <person name="Spackman E."/>
            <person name="Goraichik I."/>
            <person name="Dimitrov K.M."/>
            <person name="Suarez D.L."/>
            <person name="Swayne D.E."/>
        </authorList>
    </citation>
    <scope>NUCLEOTIDE SEQUENCE [LARGE SCALE GENOMIC DNA]</scope>
    <source>
        <strain evidence="1 2">KR-140</strain>
    </source>
</reference>
<evidence type="ECO:0000313" key="2">
    <source>
        <dbReference type="Proteomes" id="UP000192582"/>
    </source>
</evidence>
<dbReference type="RefSeq" id="WP_084048076.1">
    <property type="nucleotide sequence ID" value="NZ_FWWU01000009.1"/>
</dbReference>
<keyword evidence="2" id="KW-1185">Reference proteome</keyword>
<sequence length="60" mass="6535">MVLLFLIAALALAVLTFFAARQVRRDTLLEERLLGEAPPLPGPVLEPAYVPVPVRVARPS</sequence>
<dbReference type="Proteomes" id="UP000192582">
    <property type="component" value="Unassembled WGS sequence"/>
</dbReference>
<gene>
    <name evidence="1" type="ORF">SAMN00790413_00396</name>
</gene>